<evidence type="ECO:0000259" key="1">
    <source>
        <dbReference type="Pfam" id="PF14681"/>
    </source>
</evidence>
<reference evidence="5" key="1">
    <citation type="submission" date="2017-02" db="UniProtKB">
        <authorList>
            <consortium name="WormBaseParasite"/>
        </authorList>
    </citation>
    <scope>IDENTIFICATION</scope>
</reference>
<dbReference type="InterPro" id="IPR029057">
    <property type="entry name" value="PRTase-like"/>
</dbReference>
<dbReference type="Pfam" id="PF14681">
    <property type="entry name" value="UPRTase"/>
    <property type="match status" value="1"/>
</dbReference>
<dbReference type="InterPro" id="IPR000836">
    <property type="entry name" value="PRTase_dom"/>
</dbReference>
<reference evidence="2 4" key="2">
    <citation type="submission" date="2018-11" db="EMBL/GenBank/DDBJ databases">
        <authorList>
            <consortium name="Pathogen Informatics"/>
        </authorList>
    </citation>
    <scope>NUCLEOTIDE SEQUENCE [LARGE SCALE GENOMIC DNA]</scope>
</reference>
<proteinExistence type="predicted"/>
<evidence type="ECO:0000313" key="3">
    <source>
        <dbReference type="Proteomes" id="UP000038040"/>
    </source>
</evidence>
<dbReference type="AlphaFoldDB" id="A0A0N4UNT3"/>
<dbReference type="STRING" id="318479.A0A0N4UNT3"/>
<name>A0A0N4UNT3_DRAME</name>
<organism evidence="3 5">
    <name type="scientific">Dracunculus medinensis</name>
    <name type="common">Guinea worm</name>
    <dbReference type="NCBI Taxonomy" id="318479"/>
    <lineage>
        <taxon>Eukaryota</taxon>
        <taxon>Metazoa</taxon>
        <taxon>Ecdysozoa</taxon>
        <taxon>Nematoda</taxon>
        <taxon>Chromadorea</taxon>
        <taxon>Rhabditida</taxon>
        <taxon>Spirurina</taxon>
        <taxon>Dracunculoidea</taxon>
        <taxon>Dracunculidae</taxon>
        <taxon>Dracunculus</taxon>
    </lineage>
</organism>
<dbReference type="WBParaSite" id="DME_0000958601-mRNA-1">
    <property type="protein sequence ID" value="DME_0000958601-mRNA-1"/>
    <property type="gene ID" value="DME_0000958601"/>
</dbReference>
<dbReference type="Proteomes" id="UP000038040">
    <property type="component" value="Unplaced"/>
</dbReference>
<sequence>MGPLKAKSGRSNAWCWQWSEFILLEEATQILFGHFENTNHSDFVFYSDRLIRLVVEEGLNRLPYSKITVKTPSDSFYEGIAFSRGNCGVSLCRSGEAMEQALRQCCRSIRIGKILVGDDTQLLYARLVPDIASRRVLLLYPILSTGFTVIKALTVLLKTGVDEGNTLLLTLFATPSSIKQIMESFPKITILTSDISFIIPYYFTTKYFGTD</sequence>
<keyword evidence="4" id="KW-1185">Reference proteome</keyword>
<dbReference type="Proteomes" id="UP000274756">
    <property type="component" value="Unassembled WGS sequence"/>
</dbReference>
<evidence type="ECO:0000313" key="4">
    <source>
        <dbReference type="Proteomes" id="UP000274756"/>
    </source>
</evidence>
<dbReference type="Gene3D" id="3.40.50.2020">
    <property type="match status" value="1"/>
</dbReference>
<feature type="domain" description="Phosphoribosyltransferase" evidence="1">
    <location>
        <begin position="36"/>
        <end position="195"/>
    </location>
</feature>
<dbReference type="EMBL" id="UYYG01000117">
    <property type="protein sequence ID" value="VDN53280.1"/>
    <property type="molecule type" value="Genomic_DNA"/>
</dbReference>
<evidence type="ECO:0000313" key="5">
    <source>
        <dbReference type="WBParaSite" id="DME_0000958601-mRNA-1"/>
    </source>
</evidence>
<evidence type="ECO:0000313" key="2">
    <source>
        <dbReference type="EMBL" id="VDN53280.1"/>
    </source>
</evidence>
<protein>
    <submittedName>
        <fullName evidence="5">Uracil phosphoribosyltransferase</fullName>
    </submittedName>
</protein>
<dbReference type="CDD" id="cd06223">
    <property type="entry name" value="PRTases_typeI"/>
    <property type="match status" value="1"/>
</dbReference>
<gene>
    <name evidence="2" type="ORF">DME_LOCUS3253</name>
</gene>
<accession>A0A0N4UNT3</accession>
<dbReference type="FunFam" id="3.40.50.2020:FF:000090">
    <property type="entry name" value="Protein CBG07940"/>
    <property type="match status" value="1"/>
</dbReference>
<dbReference type="SUPFAM" id="SSF53271">
    <property type="entry name" value="PRTase-like"/>
    <property type="match status" value="1"/>
</dbReference>
<dbReference type="OrthoDB" id="106623at2759"/>